<dbReference type="AlphaFoldDB" id="A0A0S2I0R6"/>
<dbReference type="STRING" id="1307839.L21SP5_02312"/>
<gene>
    <name evidence="1" type="ORF">L21SP5_02312</name>
</gene>
<dbReference type="KEGG" id="blq:L21SP5_02312"/>
<keyword evidence="2" id="KW-1185">Reference proteome</keyword>
<sequence length="268" mass="30735">MKIGLIGTEKDIQKRAPVFAEVFGENSLTILHSKDEDNSFNSTDTVEELVQLNDLVVVEPGAAENLNLLYHTIKKGDKIFLDLGYPLSLPVIQKCKAYQEEAGNVVAFDITPYFSLKNIFQDYTKQAHLHITRFNTEKEILLQVYQLLIFGCLYLDCENIQSFFHVMPDQNKNARAISFNLSNLKDRYLHLFVGNYANGNSHYMMYDENIVEQGNFSEGEFSNHPDILKRQLDALYNHNIKGDLNCLYSVVTLLEKLKDSAEKKGFYL</sequence>
<dbReference type="EMBL" id="CP013118">
    <property type="protein sequence ID" value="ALO15944.1"/>
    <property type="molecule type" value="Genomic_DNA"/>
</dbReference>
<name>A0A0S2I0R6_9BACT</name>
<reference evidence="1 2" key="1">
    <citation type="submission" date="2015-11" db="EMBL/GenBank/DDBJ databases">
        <title>Description and complete genome sequence of a novel strain predominating in hypersaline microbial mats and representing a new family of the Bacteriodetes phylum.</title>
        <authorList>
            <person name="Spring S."/>
            <person name="Bunk B."/>
            <person name="Sproer C."/>
            <person name="Klenk H.-P."/>
        </authorList>
    </citation>
    <scope>NUCLEOTIDE SEQUENCE [LARGE SCALE GENOMIC DNA]</scope>
    <source>
        <strain evidence="1 2">L21-Spi-D4</strain>
    </source>
</reference>
<dbReference type="RefSeq" id="WP_057953361.1">
    <property type="nucleotide sequence ID" value="NZ_CP013118.1"/>
</dbReference>
<evidence type="ECO:0000313" key="2">
    <source>
        <dbReference type="Proteomes" id="UP000064893"/>
    </source>
</evidence>
<dbReference type="Proteomes" id="UP000064893">
    <property type="component" value="Chromosome"/>
</dbReference>
<organism evidence="1 2">
    <name type="scientific">Salinivirga cyanobacteriivorans</name>
    <dbReference type="NCBI Taxonomy" id="1307839"/>
    <lineage>
        <taxon>Bacteria</taxon>
        <taxon>Pseudomonadati</taxon>
        <taxon>Bacteroidota</taxon>
        <taxon>Bacteroidia</taxon>
        <taxon>Bacteroidales</taxon>
        <taxon>Salinivirgaceae</taxon>
        <taxon>Salinivirga</taxon>
    </lineage>
</organism>
<protein>
    <submittedName>
        <fullName evidence="1">Uncharacterized protein</fullName>
    </submittedName>
</protein>
<evidence type="ECO:0000313" key="1">
    <source>
        <dbReference type="EMBL" id="ALO15944.1"/>
    </source>
</evidence>
<accession>A0A0S2I0R6</accession>
<proteinExistence type="predicted"/>